<keyword evidence="2" id="KW-1185">Reference proteome</keyword>
<organism evidence="1 2">
    <name type="scientific">Hypoxylon rubiginosum</name>
    <dbReference type="NCBI Taxonomy" id="110542"/>
    <lineage>
        <taxon>Eukaryota</taxon>
        <taxon>Fungi</taxon>
        <taxon>Dikarya</taxon>
        <taxon>Ascomycota</taxon>
        <taxon>Pezizomycotina</taxon>
        <taxon>Sordariomycetes</taxon>
        <taxon>Xylariomycetidae</taxon>
        <taxon>Xylariales</taxon>
        <taxon>Hypoxylaceae</taxon>
        <taxon>Hypoxylon</taxon>
    </lineage>
</organism>
<evidence type="ECO:0000313" key="1">
    <source>
        <dbReference type="EMBL" id="KAI6084079.1"/>
    </source>
</evidence>
<gene>
    <name evidence="1" type="ORF">F4821DRAFT_178724</name>
</gene>
<name>A0ACC0CUH3_9PEZI</name>
<evidence type="ECO:0000313" key="2">
    <source>
        <dbReference type="Proteomes" id="UP001497680"/>
    </source>
</evidence>
<dbReference type="EMBL" id="MU394342">
    <property type="protein sequence ID" value="KAI6084079.1"/>
    <property type="molecule type" value="Genomic_DNA"/>
</dbReference>
<proteinExistence type="predicted"/>
<reference evidence="1 2" key="1">
    <citation type="journal article" date="2022" name="New Phytol.">
        <title>Ecological generalism drives hyperdiversity of secondary metabolite gene clusters in xylarialean endophytes.</title>
        <authorList>
            <person name="Franco M.E.E."/>
            <person name="Wisecaver J.H."/>
            <person name="Arnold A.E."/>
            <person name="Ju Y.M."/>
            <person name="Slot J.C."/>
            <person name="Ahrendt S."/>
            <person name="Moore L.P."/>
            <person name="Eastman K.E."/>
            <person name="Scott K."/>
            <person name="Konkel Z."/>
            <person name="Mondo S.J."/>
            <person name="Kuo A."/>
            <person name="Hayes R.D."/>
            <person name="Haridas S."/>
            <person name="Andreopoulos B."/>
            <person name="Riley R."/>
            <person name="LaButti K."/>
            <person name="Pangilinan J."/>
            <person name="Lipzen A."/>
            <person name="Amirebrahimi M."/>
            <person name="Yan J."/>
            <person name="Adam C."/>
            <person name="Keymanesh K."/>
            <person name="Ng V."/>
            <person name="Louie K."/>
            <person name="Northen T."/>
            <person name="Drula E."/>
            <person name="Henrissat B."/>
            <person name="Hsieh H.M."/>
            <person name="Youens-Clark K."/>
            <person name="Lutzoni F."/>
            <person name="Miadlikowska J."/>
            <person name="Eastwood D.C."/>
            <person name="Hamelin R.C."/>
            <person name="Grigoriev I.V."/>
            <person name="U'Ren J.M."/>
        </authorList>
    </citation>
    <scope>NUCLEOTIDE SEQUENCE [LARGE SCALE GENOMIC DNA]</scope>
    <source>
        <strain evidence="1 2">ER1909</strain>
    </source>
</reference>
<dbReference type="Proteomes" id="UP001497680">
    <property type="component" value="Unassembled WGS sequence"/>
</dbReference>
<accession>A0ACC0CUH3</accession>
<sequence length="629" mass="67705">MASYRNQTPRPAHLAPPPIRISQLYGVNNLSVDSLCYESDSPAPSIYGGNGGVSSNASYLAPEPSTEPAESAALSKKHSRPELILTIFSLCLSVLVAALDVTIVTTALPTIVASFGSEAGYTWIGSAFILAHTVSTPIWGAVSDIWGRKPIMLMSVIIFFAGSLMCAVVQKMDLFIAGRAIQGMGAAGMQISVYIVICDLFSLRDRGLYLALISLIWAVASALGPVLGGVFASRLDWRWCFWINLPISGAVFLVLLIFLKVKTPHTPVWEGLKAIDWSGSILIVSGTLMVLLGLDFGGATYPWASPTVICLIVFGALVVSFFILNEWKVAKNPIVPLRLFSSISSAAAYSLRFCHAFIFMGIAYYLPLYSQSVLGADALTSGVYLLPFIVSLSLSAAGTGIFIQKTGKYIPLMRVGIVIMALGIGLFIDLSFEKNLAKFFVFQILGGTGVGMNSEGPVLSAQAEAATKDTAAISATMGFIRSISTVTSIVLGGVVFRNEMDTKNKNLIQQLGVDVASKFTGESATIHVNDIASLPATQQPIVRQAYFESLRIVWIMYVAFAGLAVILVFLIRPHQLSKQRESVVLGVDSRKSLHDAIPLEIPLQNIKGTSSETQLLEREERLRSAGYPN</sequence>
<protein>
    <submittedName>
        <fullName evidence="1">Major facilitator superfamily domain-containing protein</fullName>
    </submittedName>
</protein>
<comment type="caution">
    <text evidence="1">The sequence shown here is derived from an EMBL/GenBank/DDBJ whole genome shotgun (WGS) entry which is preliminary data.</text>
</comment>